<name>A0A1Y1MLQ2_PHOPY</name>
<dbReference type="EMBL" id="GEZM01027871">
    <property type="protein sequence ID" value="JAV86603.1"/>
    <property type="molecule type" value="Transcribed_RNA"/>
</dbReference>
<proteinExistence type="predicted"/>
<evidence type="ECO:0000313" key="2">
    <source>
        <dbReference type="EMBL" id="JAV86603.1"/>
    </source>
</evidence>
<sequence length="265" mass="29372">MCDQSTTYTRLPLYLQAPWSITSSPAELKSKYVPISGPPSSVKRQIHKNKLGVLLSACQIRQVMSSLLPRISCRHKHLVNSIASGEPWGRGQGKSAILLRPQALQSPSSVKPLQLSVDSGQYTNIVTAGEIEKNQAQASFESAKCPLAEQDANVTRYQTPNSENLSRVEQPAPSMAVSNPSHPNRRAKKFEICIGKMIARQGYHAEEKIRSGVFGIDGLATWPLYRTRHFLSLLRLVRDRRAARVACSNTSRTPSLVLAEHSRYL</sequence>
<evidence type="ECO:0000256" key="1">
    <source>
        <dbReference type="SAM" id="MobiDB-lite"/>
    </source>
</evidence>
<organism evidence="2">
    <name type="scientific">Photinus pyralis</name>
    <name type="common">Common eastern firefly</name>
    <name type="synonym">Lampyris pyralis</name>
    <dbReference type="NCBI Taxonomy" id="7054"/>
    <lineage>
        <taxon>Eukaryota</taxon>
        <taxon>Metazoa</taxon>
        <taxon>Ecdysozoa</taxon>
        <taxon>Arthropoda</taxon>
        <taxon>Hexapoda</taxon>
        <taxon>Insecta</taxon>
        <taxon>Pterygota</taxon>
        <taxon>Neoptera</taxon>
        <taxon>Endopterygota</taxon>
        <taxon>Coleoptera</taxon>
        <taxon>Polyphaga</taxon>
        <taxon>Elateriformia</taxon>
        <taxon>Elateroidea</taxon>
        <taxon>Lampyridae</taxon>
        <taxon>Lampyrinae</taxon>
        <taxon>Photinus</taxon>
    </lineage>
</organism>
<feature type="region of interest" description="Disordered" evidence="1">
    <location>
        <begin position="159"/>
        <end position="183"/>
    </location>
</feature>
<protein>
    <submittedName>
        <fullName evidence="2">Uncharacterized protein</fullName>
    </submittedName>
</protein>
<reference evidence="2" key="1">
    <citation type="journal article" date="2016" name="Sci. Rep.">
        <title>Molecular characterization of firefly nuptial gifts: a multi-omics approach sheds light on postcopulatory sexual selection.</title>
        <authorList>
            <person name="Al-Wathiqui N."/>
            <person name="Fallon T.R."/>
            <person name="South A."/>
            <person name="Weng J.K."/>
            <person name="Lewis S.M."/>
        </authorList>
    </citation>
    <scope>NUCLEOTIDE SEQUENCE</scope>
</reference>
<accession>A0A1Y1MLQ2</accession>
<dbReference type="AlphaFoldDB" id="A0A1Y1MLQ2"/>